<dbReference type="InterPro" id="IPR013320">
    <property type="entry name" value="ConA-like_dom_sf"/>
</dbReference>
<dbReference type="GeneID" id="85442121"/>
<organism evidence="12 13">
    <name type="scientific">Colletotrichum navitas</name>
    <dbReference type="NCBI Taxonomy" id="681940"/>
    <lineage>
        <taxon>Eukaryota</taxon>
        <taxon>Fungi</taxon>
        <taxon>Dikarya</taxon>
        <taxon>Ascomycota</taxon>
        <taxon>Pezizomycotina</taxon>
        <taxon>Sordariomycetes</taxon>
        <taxon>Hypocreomycetidae</taxon>
        <taxon>Glomerellales</taxon>
        <taxon>Glomerellaceae</taxon>
        <taxon>Colletotrichum</taxon>
        <taxon>Colletotrichum graminicola species complex</taxon>
    </lineage>
</organism>
<keyword evidence="9" id="KW-0858">Xylan degradation</keyword>
<dbReference type="GO" id="GO:0046373">
    <property type="term" value="P:L-arabinose metabolic process"/>
    <property type="evidence" value="ECO:0007669"/>
    <property type="project" value="UniProtKB-UniRule"/>
</dbReference>
<comment type="subcellular location">
    <subcellularLocation>
        <location evidence="9">Secreted</location>
    </subcellularLocation>
</comment>
<keyword evidence="5" id="KW-0325">Glycoprotein</keyword>
<evidence type="ECO:0000256" key="4">
    <source>
        <dbReference type="ARBA" id="ARBA00022801"/>
    </source>
</evidence>
<dbReference type="CDD" id="cd23399">
    <property type="entry name" value="beta-trefoil_ABD_ABFB"/>
    <property type="match status" value="1"/>
</dbReference>
<dbReference type="GO" id="GO:0045490">
    <property type="term" value="P:pectin catabolic process"/>
    <property type="evidence" value="ECO:0007669"/>
    <property type="project" value="TreeGrafter"/>
</dbReference>
<comment type="caution">
    <text evidence="12">The sequence shown here is derived from an EMBL/GenBank/DDBJ whole genome shotgun (WGS) entry which is preliminary data.</text>
</comment>
<comment type="pathway">
    <text evidence="9">Glycan metabolism; L-arabinan degradation.</text>
</comment>
<dbReference type="Pfam" id="PF05270">
    <property type="entry name" value="AbfB"/>
    <property type="match status" value="1"/>
</dbReference>
<evidence type="ECO:0000259" key="11">
    <source>
        <dbReference type="Pfam" id="PF09206"/>
    </source>
</evidence>
<gene>
    <name evidence="12" type="ORF">LY79DRAFT_554821</name>
</gene>
<protein>
    <recommendedName>
        <fullName evidence="9">Alpha-L-arabinofuranosidase</fullName>
        <ecNumber evidence="9">3.2.1.55</ecNumber>
    </recommendedName>
</protein>
<feature type="disulfide bond" evidence="8">
    <location>
        <begin position="91"/>
        <end position="96"/>
    </location>
</feature>
<sequence>MTMSSRSSFERACVLALGLAATRSLVAAGPCDIYASGGTPCIAAHSTTRALYSAYSGSLYQVKRGSDGATTNIAPLSAGGVANAAAQDTFCAKTTCLISVIYDQSGRGNHLTQAPGGAFTGPDVNGNDNLASAIGAPVTLNGQKAYGVFISPGTGYRNNAAQGTARGNEPEGMYAVLDGTHYNGGCCFDYGNAETSSTDTGNGHMEAIYFGDSTGWGTGAGSGPWIMADLENGLFSGVSPANNPGDPSITDRFVTAVVKGGPNQWAIRGANAASGALTTFYNGVRPNKSGYNPMSLEGAIILGIGGDNSISAQGTFYEGVMTTGFPSDATENAVQANIVAAKYATTSLNSGSALTVGSSISLRATTACCTARYLAHTGSTVNTQIVTSSSSTALKQQASWTVRTGLANSACFSFESKDTPGSFIRHYNFQLALNANDGSKQFGEDATFCTQAGLNGQGDSIRSWSYPTRYFRHYTNVTYIANNGGVHVFDAATLFNDDVSWVINSSFA</sequence>
<evidence type="ECO:0000259" key="10">
    <source>
        <dbReference type="Pfam" id="PF05270"/>
    </source>
</evidence>
<accession>A0AAD8PZK5</accession>
<evidence type="ECO:0000256" key="7">
    <source>
        <dbReference type="PIRSR" id="PIRSR638964-1"/>
    </source>
</evidence>
<dbReference type="GO" id="GO:0005576">
    <property type="term" value="C:extracellular region"/>
    <property type="evidence" value="ECO:0007669"/>
    <property type="project" value="UniProtKB-SubCell"/>
</dbReference>
<evidence type="ECO:0000256" key="6">
    <source>
        <dbReference type="ARBA" id="ARBA00023295"/>
    </source>
</evidence>
<evidence type="ECO:0000256" key="1">
    <source>
        <dbReference type="ARBA" id="ARBA00001462"/>
    </source>
</evidence>
<dbReference type="GO" id="GO:0046556">
    <property type="term" value="F:alpha-L-arabinofuranosidase activity"/>
    <property type="evidence" value="ECO:0007669"/>
    <property type="project" value="UniProtKB-UniRule"/>
</dbReference>
<reference evidence="12" key="1">
    <citation type="submission" date="2021-06" db="EMBL/GenBank/DDBJ databases">
        <title>Comparative genomics, transcriptomics and evolutionary studies reveal genomic signatures of adaptation to plant cell wall in hemibiotrophic fungi.</title>
        <authorList>
            <consortium name="DOE Joint Genome Institute"/>
            <person name="Baroncelli R."/>
            <person name="Diaz J.F."/>
            <person name="Benocci T."/>
            <person name="Peng M."/>
            <person name="Battaglia E."/>
            <person name="Haridas S."/>
            <person name="Andreopoulos W."/>
            <person name="Labutti K."/>
            <person name="Pangilinan J."/>
            <person name="Floch G.L."/>
            <person name="Makela M.R."/>
            <person name="Henrissat B."/>
            <person name="Grigoriev I.V."/>
            <person name="Crouch J.A."/>
            <person name="De Vries R.P."/>
            <person name="Sukno S.A."/>
            <person name="Thon M.R."/>
        </authorList>
    </citation>
    <scope>NUCLEOTIDE SEQUENCE</scope>
    <source>
        <strain evidence="12">CBS 125086</strain>
    </source>
</reference>
<dbReference type="InterPro" id="IPR015289">
    <property type="entry name" value="A-L-arabinofuranosidase_B_cat"/>
</dbReference>
<keyword evidence="3 9" id="KW-0732">Signal</keyword>
<comment type="catalytic activity">
    <reaction evidence="1 9">
        <text>Hydrolysis of terminal non-reducing alpha-L-arabinofuranoside residues in alpha-L-arabinosides.</text>
        <dbReference type="EC" id="3.2.1.55"/>
    </reaction>
</comment>
<evidence type="ECO:0000256" key="8">
    <source>
        <dbReference type="PIRSR" id="PIRSR638964-3"/>
    </source>
</evidence>
<dbReference type="InterPro" id="IPR036195">
    <property type="entry name" value="AbfB_ABD_sf"/>
</dbReference>
<feature type="active site" description="Proton donor" evidence="7">
    <location>
        <position position="307"/>
    </location>
</feature>
<evidence type="ECO:0000256" key="3">
    <source>
        <dbReference type="ARBA" id="ARBA00022729"/>
    </source>
</evidence>
<keyword evidence="6 9" id="KW-0326">Glycosidase</keyword>
<dbReference type="Pfam" id="PF09206">
    <property type="entry name" value="ArabFuran-catal"/>
    <property type="match status" value="1"/>
</dbReference>
<dbReference type="SUPFAM" id="SSF49899">
    <property type="entry name" value="Concanavalin A-like lectins/glucanases"/>
    <property type="match status" value="1"/>
</dbReference>
<keyword evidence="13" id="KW-1185">Reference proteome</keyword>
<dbReference type="FunFam" id="2.80.10.50:FF:000059">
    <property type="entry name" value="Probable alpha-L-arabinofuranosidase B"/>
    <property type="match status" value="1"/>
</dbReference>
<feature type="active site" description="Nucleophile" evidence="7">
    <location>
        <position position="231"/>
    </location>
</feature>
<dbReference type="InterPro" id="IPR038964">
    <property type="entry name" value="ABFB"/>
</dbReference>
<dbReference type="EC" id="3.2.1.55" evidence="9"/>
<evidence type="ECO:0000313" key="12">
    <source>
        <dbReference type="EMBL" id="KAK1590513.1"/>
    </source>
</evidence>
<keyword evidence="9" id="KW-0964">Secreted</keyword>
<keyword evidence="9" id="KW-0624">Polysaccharide degradation</keyword>
<evidence type="ECO:0000256" key="9">
    <source>
        <dbReference type="RuleBase" id="RU367111"/>
    </source>
</evidence>
<keyword evidence="4 9" id="KW-0378">Hydrolase</keyword>
<dbReference type="Gene3D" id="2.60.120.200">
    <property type="match status" value="1"/>
</dbReference>
<keyword evidence="9" id="KW-0119">Carbohydrate metabolism</keyword>
<proteinExistence type="inferred from homology"/>
<dbReference type="Gene3D" id="2.80.10.50">
    <property type="match status" value="1"/>
</dbReference>
<dbReference type="GO" id="GO:0045493">
    <property type="term" value="P:xylan catabolic process"/>
    <property type="evidence" value="ECO:0007669"/>
    <property type="project" value="UniProtKB-KW"/>
</dbReference>
<dbReference type="RefSeq" id="XP_060414001.1">
    <property type="nucleotide sequence ID" value="XM_060557881.1"/>
</dbReference>
<dbReference type="AlphaFoldDB" id="A0AAD8PZK5"/>
<name>A0AAD8PZK5_9PEZI</name>
<dbReference type="PANTHER" id="PTHR39447:SF2">
    <property type="entry name" value="ALPHA-L-ARABINOFURANOSIDASE B"/>
    <property type="match status" value="1"/>
</dbReference>
<feature type="disulfide bond" evidence="8">
    <location>
        <begin position="31"/>
        <end position="41"/>
    </location>
</feature>
<dbReference type="InterPro" id="IPR007934">
    <property type="entry name" value="AbfB_ABD"/>
</dbReference>
<dbReference type="SUPFAM" id="SSF110221">
    <property type="entry name" value="AbfB domain"/>
    <property type="match status" value="1"/>
</dbReference>
<evidence type="ECO:0000313" key="13">
    <source>
        <dbReference type="Proteomes" id="UP001230504"/>
    </source>
</evidence>
<evidence type="ECO:0000256" key="2">
    <source>
        <dbReference type="ARBA" id="ARBA00006963"/>
    </source>
</evidence>
<feature type="domain" description="Alpha-L-arabinofuranosidase B catalytic" evidence="11">
    <location>
        <begin position="30"/>
        <end position="344"/>
    </location>
</feature>
<dbReference type="Proteomes" id="UP001230504">
    <property type="component" value="Unassembled WGS sequence"/>
</dbReference>
<comment type="similarity">
    <text evidence="2 9">Belongs to the glycosyl hydrolase 54 family.</text>
</comment>
<evidence type="ECO:0000256" key="5">
    <source>
        <dbReference type="ARBA" id="ARBA00023180"/>
    </source>
</evidence>
<feature type="disulfide bond" evidence="8">
    <location>
        <begin position="411"/>
        <end position="449"/>
    </location>
</feature>
<dbReference type="GO" id="GO:0031222">
    <property type="term" value="P:arabinan catabolic process"/>
    <property type="evidence" value="ECO:0007669"/>
    <property type="project" value="UniProtKB-UniRule"/>
</dbReference>
<dbReference type="FunFam" id="2.60.120.200:FF:000131">
    <property type="entry name" value="Probable alpha-L-arabinofuranosidase B"/>
    <property type="match status" value="1"/>
</dbReference>
<feature type="chain" id="PRO_5041776341" description="Alpha-L-arabinofuranosidase" evidence="9">
    <location>
        <begin position="29"/>
        <end position="508"/>
    </location>
</feature>
<dbReference type="EMBL" id="JAHLJV010000031">
    <property type="protein sequence ID" value="KAK1590513.1"/>
    <property type="molecule type" value="Genomic_DNA"/>
</dbReference>
<keyword evidence="8" id="KW-1015">Disulfide bond</keyword>
<feature type="disulfide bond" evidence="8">
    <location>
        <begin position="186"/>
        <end position="187"/>
    </location>
</feature>
<dbReference type="PANTHER" id="PTHR39447">
    <property type="entry name" value="ALPHA-L-ARABINOFURANOSIDASE B"/>
    <property type="match status" value="1"/>
</dbReference>
<feature type="signal peptide" evidence="9">
    <location>
        <begin position="1"/>
        <end position="28"/>
    </location>
</feature>
<feature type="domain" description="Alpha-L-arabinofuranosidase B arabinose-binding" evidence="10">
    <location>
        <begin position="362"/>
        <end position="503"/>
    </location>
</feature>